<dbReference type="AlphaFoldDB" id="A0A146FTT2"/>
<gene>
    <name evidence="1" type="ORF">RIB2604_02701510</name>
</gene>
<protein>
    <submittedName>
        <fullName evidence="1">Uncharacterized protein</fullName>
    </submittedName>
</protein>
<accession>A0A146FTT2</accession>
<evidence type="ECO:0000313" key="2">
    <source>
        <dbReference type="Proteomes" id="UP000075230"/>
    </source>
</evidence>
<sequence>MPPILPLRCTVVLPASSSGLLLSSLRDRGGSGNRTRSRQLRLTSFAAGALLNGMFFEAFLMDTWLVPDTRDVVTALGPRDSALSVAVGSAQFPEPKPGAKVTFAPSGV</sequence>
<evidence type="ECO:0000313" key="1">
    <source>
        <dbReference type="EMBL" id="GAT28965.1"/>
    </source>
</evidence>
<reference evidence="2" key="2">
    <citation type="submission" date="2016-02" db="EMBL/GenBank/DDBJ databases">
        <title>Genome sequencing of Aspergillus luchuensis NBRC 4314.</title>
        <authorList>
            <person name="Yamada O."/>
        </authorList>
    </citation>
    <scope>NUCLEOTIDE SEQUENCE [LARGE SCALE GENOMIC DNA]</scope>
    <source>
        <strain evidence="2">RIB 2604</strain>
    </source>
</reference>
<proteinExistence type="predicted"/>
<organism evidence="1 2">
    <name type="scientific">Aspergillus kawachii</name>
    <name type="common">White koji mold</name>
    <name type="synonym">Aspergillus awamori var. kawachi</name>
    <dbReference type="NCBI Taxonomy" id="1069201"/>
    <lineage>
        <taxon>Eukaryota</taxon>
        <taxon>Fungi</taxon>
        <taxon>Dikarya</taxon>
        <taxon>Ascomycota</taxon>
        <taxon>Pezizomycotina</taxon>
        <taxon>Eurotiomycetes</taxon>
        <taxon>Eurotiomycetidae</taxon>
        <taxon>Eurotiales</taxon>
        <taxon>Aspergillaceae</taxon>
        <taxon>Aspergillus</taxon>
        <taxon>Aspergillus subgen. Circumdati</taxon>
    </lineage>
</organism>
<reference evidence="1 2" key="1">
    <citation type="journal article" date="2016" name="DNA Res.">
        <title>Genome sequence of Aspergillus luchuensis NBRC 4314.</title>
        <authorList>
            <person name="Yamada O."/>
            <person name="Machida M."/>
            <person name="Hosoyama A."/>
            <person name="Goto M."/>
            <person name="Takahashi T."/>
            <person name="Futagami T."/>
            <person name="Yamagata Y."/>
            <person name="Takeuchi M."/>
            <person name="Kobayashi T."/>
            <person name="Koike H."/>
            <person name="Abe K."/>
            <person name="Asai K."/>
            <person name="Arita M."/>
            <person name="Fujita N."/>
            <person name="Fukuda K."/>
            <person name="Higa K."/>
            <person name="Horikawa H."/>
            <person name="Ishikawa T."/>
            <person name="Jinno K."/>
            <person name="Kato Y."/>
            <person name="Kirimura K."/>
            <person name="Mizutani O."/>
            <person name="Nakasone K."/>
            <person name="Sano M."/>
            <person name="Shiraishi Y."/>
            <person name="Tsukahara M."/>
            <person name="Gomi K."/>
        </authorList>
    </citation>
    <scope>NUCLEOTIDE SEQUENCE [LARGE SCALE GENOMIC DNA]</scope>
    <source>
        <strain evidence="1 2">RIB 2604</strain>
    </source>
</reference>
<dbReference type="EMBL" id="BCWF01000026">
    <property type="protein sequence ID" value="GAT28965.1"/>
    <property type="molecule type" value="Genomic_DNA"/>
</dbReference>
<dbReference type="Proteomes" id="UP000075230">
    <property type="component" value="Unassembled WGS sequence"/>
</dbReference>
<comment type="caution">
    <text evidence="1">The sequence shown here is derived from an EMBL/GenBank/DDBJ whole genome shotgun (WGS) entry which is preliminary data.</text>
</comment>
<name>A0A146FTT2_ASPKA</name>